<feature type="transmembrane region" description="Helical" evidence="2">
    <location>
        <begin position="68"/>
        <end position="89"/>
    </location>
</feature>
<keyword evidence="2" id="KW-0472">Membrane</keyword>
<dbReference type="EMBL" id="CP118606">
    <property type="protein sequence ID" value="WEF20773.1"/>
    <property type="molecule type" value="Genomic_DNA"/>
</dbReference>
<gene>
    <name evidence="4" type="ORF">PWF71_15990</name>
</gene>
<evidence type="ECO:0000313" key="5">
    <source>
        <dbReference type="Proteomes" id="UP001214756"/>
    </source>
</evidence>
<protein>
    <submittedName>
        <fullName evidence="4">Tripartite tricarboxylate transporter TctB family protein</fullName>
    </submittedName>
</protein>
<sequence>MMSTPDTAAEPAGRDESAGDEYEGAPASRTLEIVFAVVALAFTAGYLFLSTQIPLRREAAPGQIDARFWPLVIGVTGVVVAIALLAVAITRPAPTREDLERIQPGGYLRVIATLAITGAFIVLWSLGSVILFGYRIEVFPIAAALLMASLMLLYGHRRWLSLIIYSASVTAFVYVVFGMLLRIPL</sequence>
<dbReference type="GeneID" id="87017254"/>
<proteinExistence type="predicted"/>
<reference evidence="4" key="1">
    <citation type="submission" date="2023-02" db="EMBL/GenBank/DDBJ databases">
        <title>Genome sequence of Microbacterium liquefaciens B1075.</title>
        <authorList>
            <person name="Cao J."/>
            <person name="Li X."/>
        </authorList>
    </citation>
    <scope>NUCLEOTIDE SEQUENCE</scope>
    <source>
        <strain evidence="4">B1075</strain>
    </source>
</reference>
<feature type="region of interest" description="Disordered" evidence="1">
    <location>
        <begin position="1"/>
        <end position="22"/>
    </location>
</feature>
<keyword evidence="2" id="KW-1133">Transmembrane helix</keyword>
<evidence type="ECO:0000259" key="3">
    <source>
        <dbReference type="Pfam" id="PF07331"/>
    </source>
</evidence>
<dbReference type="RefSeq" id="WP_017829648.1">
    <property type="nucleotide sequence ID" value="NZ_BAAAIN010000002.1"/>
</dbReference>
<feature type="transmembrane region" description="Helical" evidence="2">
    <location>
        <begin position="30"/>
        <end position="48"/>
    </location>
</feature>
<organism evidence="4 5">
    <name type="scientific">Microbacterium maritypicum</name>
    <name type="common">Microbacterium liquefaciens</name>
    <dbReference type="NCBI Taxonomy" id="33918"/>
    <lineage>
        <taxon>Bacteria</taxon>
        <taxon>Bacillati</taxon>
        <taxon>Actinomycetota</taxon>
        <taxon>Actinomycetes</taxon>
        <taxon>Micrococcales</taxon>
        <taxon>Microbacteriaceae</taxon>
        <taxon>Microbacterium</taxon>
    </lineage>
</organism>
<dbReference type="Pfam" id="PF07331">
    <property type="entry name" value="TctB"/>
    <property type="match status" value="1"/>
</dbReference>
<dbReference type="InterPro" id="IPR009936">
    <property type="entry name" value="DUF1468"/>
</dbReference>
<accession>A0AAJ5VAQ2</accession>
<dbReference type="AlphaFoldDB" id="A0AAJ5VAQ2"/>
<evidence type="ECO:0000313" key="4">
    <source>
        <dbReference type="EMBL" id="WEF20773.1"/>
    </source>
</evidence>
<name>A0AAJ5VAQ2_MICMQ</name>
<feature type="transmembrane region" description="Helical" evidence="2">
    <location>
        <begin position="138"/>
        <end position="155"/>
    </location>
</feature>
<feature type="transmembrane region" description="Helical" evidence="2">
    <location>
        <begin position="110"/>
        <end position="132"/>
    </location>
</feature>
<evidence type="ECO:0000256" key="2">
    <source>
        <dbReference type="SAM" id="Phobius"/>
    </source>
</evidence>
<dbReference type="Proteomes" id="UP001214756">
    <property type="component" value="Chromosome"/>
</dbReference>
<evidence type="ECO:0000256" key="1">
    <source>
        <dbReference type="SAM" id="MobiDB-lite"/>
    </source>
</evidence>
<feature type="transmembrane region" description="Helical" evidence="2">
    <location>
        <begin position="162"/>
        <end position="183"/>
    </location>
</feature>
<keyword evidence="2" id="KW-0812">Transmembrane</keyword>
<feature type="domain" description="DUF1468" evidence="3">
    <location>
        <begin position="34"/>
        <end position="185"/>
    </location>
</feature>